<gene>
    <name evidence="3" type="ORF">CANARDRAFT_26354</name>
</gene>
<dbReference type="EMBL" id="KV453847">
    <property type="protein sequence ID" value="ODV88212.1"/>
    <property type="molecule type" value="Genomic_DNA"/>
</dbReference>
<organism evidence="3 4">
    <name type="scientific">[Candida] arabinofermentans NRRL YB-2248</name>
    <dbReference type="NCBI Taxonomy" id="983967"/>
    <lineage>
        <taxon>Eukaryota</taxon>
        <taxon>Fungi</taxon>
        <taxon>Dikarya</taxon>
        <taxon>Ascomycota</taxon>
        <taxon>Saccharomycotina</taxon>
        <taxon>Pichiomycetes</taxon>
        <taxon>Pichiales</taxon>
        <taxon>Pichiaceae</taxon>
        <taxon>Ogataea</taxon>
        <taxon>Ogataea/Candida clade</taxon>
    </lineage>
</organism>
<sequence>MDTEDIESMGFDVLSQDQPINVFQKNEHHAVFEAIADLRRLGLHYEEVLHQSGCDETFLKGMYSHLGLPLTSKRTTESITQPYIKGPFYDRNWLKNLTIIISDSDLSDEEESNAERQGYELTHKRKFDETTKNETVDKKLRTNNTHAEVQKKEANLKENDLKQKEADIRRMRIYIEQLERSKANSDKSLSKNVHQQQKYKLKSKLDKESAALKIAHDECITIGKNIEELSVLLLQEQQKLADKKQKIEGLETSIRKSTNELELLERKEQLETTEATENLKSNTTQQSTQLDSNDIKISNIETTVPEPEDSNIEANLLLKKIEKEDINAADSSSDVRTSLTDRAYLEDFENLETSPQSNPAIFERNRVTVTEPKKFEEYRTCLSGLRSYTFHPYFDPSKLKSITFTSHLDPERCLCNFELTKGKCVAVDCKDQHFRDLPFSENQLVLEWMKDIPADSREIYKQRLSECYNVLLQAEDTNLVELYSIIKEFRKQYLNPGEFLSFTCCGNPSSKSESDEPTLRDP</sequence>
<accession>A0A1E4T8Y5</accession>
<dbReference type="STRING" id="983967.A0A1E4T8Y5"/>
<evidence type="ECO:0000256" key="1">
    <source>
        <dbReference type="SAM" id="Coils"/>
    </source>
</evidence>
<keyword evidence="4" id="KW-1185">Reference proteome</keyword>
<protein>
    <recommendedName>
        <fullName evidence="2">Putative zinc-finger domain-containing protein</fullName>
    </recommendedName>
</protein>
<dbReference type="Pfam" id="PF10650">
    <property type="entry name" value="zf-C3H1"/>
    <property type="match status" value="1"/>
</dbReference>
<dbReference type="InterPro" id="IPR019607">
    <property type="entry name" value="Putative_zinc-finger_domain"/>
</dbReference>
<evidence type="ECO:0000313" key="3">
    <source>
        <dbReference type="EMBL" id="ODV88212.1"/>
    </source>
</evidence>
<dbReference type="AlphaFoldDB" id="A0A1E4T8Y5"/>
<feature type="coiled-coil region" evidence="1">
    <location>
        <begin position="144"/>
        <end position="181"/>
    </location>
</feature>
<name>A0A1E4T8Y5_9ASCO</name>
<evidence type="ECO:0000259" key="2">
    <source>
        <dbReference type="Pfam" id="PF10650"/>
    </source>
</evidence>
<proteinExistence type="predicted"/>
<reference evidence="4" key="1">
    <citation type="submission" date="2016-04" db="EMBL/GenBank/DDBJ databases">
        <title>Comparative genomics of biotechnologically important yeasts.</title>
        <authorList>
            <consortium name="DOE Joint Genome Institute"/>
            <person name="Riley R."/>
            <person name="Haridas S."/>
            <person name="Wolfe K.H."/>
            <person name="Lopes M.R."/>
            <person name="Hittinger C.T."/>
            <person name="Goker M."/>
            <person name="Salamov A."/>
            <person name="Wisecaver J."/>
            <person name="Long T.M."/>
            <person name="Aerts A.L."/>
            <person name="Barry K."/>
            <person name="Choi C."/>
            <person name="Clum A."/>
            <person name="Coughlan A.Y."/>
            <person name="Deshpande S."/>
            <person name="Douglass A.P."/>
            <person name="Hanson S.J."/>
            <person name="Klenk H.-P."/>
            <person name="Labutti K."/>
            <person name="Lapidus A."/>
            <person name="Lindquist E."/>
            <person name="Lipzen A."/>
            <person name="Meier-Kolthoff J.P."/>
            <person name="Ohm R.A."/>
            <person name="Otillar R.P."/>
            <person name="Pangilinan J."/>
            <person name="Peng Y."/>
            <person name="Rokas A."/>
            <person name="Rosa C.A."/>
            <person name="Scheuner C."/>
            <person name="Sibirny A.A."/>
            <person name="Slot J.C."/>
            <person name="Stielow J.B."/>
            <person name="Sun H."/>
            <person name="Kurtzman C.P."/>
            <person name="Blackwell M."/>
            <person name="Grigoriev I.V."/>
            <person name="Jeffries T.W."/>
        </authorList>
    </citation>
    <scope>NUCLEOTIDE SEQUENCE [LARGE SCALE GENOMIC DNA]</scope>
    <source>
        <strain evidence="4">NRRL YB-2248</strain>
    </source>
</reference>
<keyword evidence="1" id="KW-0175">Coiled coil</keyword>
<dbReference type="Proteomes" id="UP000094801">
    <property type="component" value="Unassembled WGS sequence"/>
</dbReference>
<feature type="domain" description="Putative zinc-finger" evidence="2">
    <location>
        <begin position="414"/>
        <end position="435"/>
    </location>
</feature>
<feature type="coiled-coil region" evidence="1">
    <location>
        <begin position="226"/>
        <end position="267"/>
    </location>
</feature>
<dbReference type="OrthoDB" id="1922977at2759"/>
<evidence type="ECO:0000313" key="4">
    <source>
        <dbReference type="Proteomes" id="UP000094801"/>
    </source>
</evidence>